<dbReference type="Gene3D" id="3.40.50.300">
    <property type="entry name" value="P-loop containing nucleotide triphosphate hydrolases"/>
    <property type="match status" value="2"/>
</dbReference>
<dbReference type="PANTHER" id="PTHR45626:SF26">
    <property type="entry name" value="FAMILY HELICASE, PUTATIVE (AFU_ORTHOLOGUE AFUA_2G09120)-RELATED"/>
    <property type="match status" value="1"/>
</dbReference>
<evidence type="ECO:0000259" key="5">
    <source>
        <dbReference type="SMART" id="SM00487"/>
    </source>
</evidence>
<keyword evidence="3" id="KW-0067">ATP-binding</keyword>
<dbReference type="InterPro" id="IPR027417">
    <property type="entry name" value="P-loop_NTPase"/>
</dbReference>
<dbReference type="InterPro" id="IPR000330">
    <property type="entry name" value="SNF2_N"/>
</dbReference>
<dbReference type="InterPro" id="IPR001650">
    <property type="entry name" value="Helicase_C-like"/>
</dbReference>
<dbReference type="CDD" id="cd18793">
    <property type="entry name" value="SF2_C_SNF"/>
    <property type="match status" value="1"/>
</dbReference>
<evidence type="ECO:0000256" key="2">
    <source>
        <dbReference type="ARBA" id="ARBA00022801"/>
    </source>
</evidence>
<name>A0ABR1Q5A3_9PEZI</name>
<accession>A0ABR1Q5A3</accession>
<feature type="domain" description="Helicase ATP-binding" evidence="5">
    <location>
        <begin position="82"/>
        <end position="369"/>
    </location>
</feature>
<feature type="region of interest" description="Disordered" evidence="4">
    <location>
        <begin position="1177"/>
        <end position="1215"/>
    </location>
</feature>
<dbReference type="InterPro" id="IPR049730">
    <property type="entry name" value="SNF2/RAD54-like_C"/>
</dbReference>
<dbReference type="SUPFAM" id="SSF52540">
    <property type="entry name" value="P-loop containing nucleoside triphosphate hydrolases"/>
    <property type="match status" value="2"/>
</dbReference>
<evidence type="ECO:0000256" key="4">
    <source>
        <dbReference type="SAM" id="MobiDB-lite"/>
    </source>
</evidence>
<evidence type="ECO:0000313" key="6">
    <source>
        <dbReference type="EMBL" id="KAK7946733.1"/>
    </source>
</evidence>
<dbReference type="RefSeq" id="XP_066696767.1">
    <property type="nucleotide sequence ID" value="XM_066847276.1"/>
</dbReference>
<organism evidence="6 7">
    <name type="scientific">Apiospora aurea</name>
    <dbReference type="NCBI Taxonomy" id="335848"/>
    <lineage>
        <taxon>Eukaryota</taxon>
        <taxon>Fungi</taxon>
        <taxon>Dikarya</taxon>
        <taxon>Ascomycota</taxon>
        <taxon>Pezizomycotina</taxon>
        <taxon>Sordariomycetes</taxon>
        <taxon>Xylariomycetidae</taxon>
        <taxon>Amphisphaeriales</taxon>
        <taxon>Apiosporaceae</taxon>
        <taxon>Apiospora</taxon>
    </lineage>
</organism>
<reference evidence="6 7" key="1">
    <citation type="submission" date="2023-01" db="EMBL/GenBank/DDBJ databases">
        <title>Analysis of 21 Apiospora genomes using comparative genomics revels a genus with tremendous synthesis potential of carbohydrate active enzymes and secondary metabolites.</title>
        <authorList>
            <person name="Sorensen T."/>
        </authorList>
    </citation>
    <scope>NUCLEOTIDE SEQUENCE [LARGE SCALE GENOMIC DNA]</scope>
    <source>
        <strain evidence="6 7">CBS 24483</strain>
    </source>
</reference>
<dbReference type="Proteomes" id="UP001391051">
    <property type="component" value="Unassembled WGS sequence"/>
</dbReference>
<evidence type="ECO:0000256" key="3">
    <source>
        <dbReference type="ARBA" id="ARBA00022840"/>
    </source>
</evidence>
<dbReference type="Pfam" id="PF00271">
    <property type="entry name" value="Helicase_C"/>
    <property type="match status" value="1"/>
</dbReference>
<protein>
    <recommendedName>
        <fullName evidence="5">Helicase ATP-binding domain-containing protein</fullName>
    </recommendedName>
</protein>
<proteinExistence type="predicted"/>
<feature type="compositionally biased region" description="Basic and acidic residues" evidence="4">
    <location>
        <begin position="1116"/>
        <end position="1145"/>
    </location>
</feature>
<dbReference type="InterPro" id="IPR050628">
    <property type="entry name" value="SNF2_RAD54_helicase_TF"/>
</dbReference>
<dbReference type="SMART" id="SM00487">
    <property type="entry name" value="DEXDc"/>
    <property type="match status" value="1"/>
</dbReference>
<dbReference type="InterPro" id="IPR014001">
    <property type="entry name" value="Helicase_ATP-bd"/>
</dbReference>
<dbReference type="EMBL" id="JAQQWE010000007">
    <property type="protein sequence ID" value="KAK7946733.1"/>
    <property type="molecule type" value="Genomic_DNA"/>
</dbReference>
<dbReference type="Pfam" id="PF00176">
    <property type="entry name" value="SNF2-rel_dom"/>
    <property type="match status" value="1"/>
</dbReference>
<dbReference type="GeneID" id="92080338"/>
<gene>
    <name evidence="6" type="ORF">PG986_011054</name>
</gene>
<feature type="region of interest" description="Disordered" evidence="4">
    <location>
        <begin position="1109"/>
        <end position="1145"/>
    </location>
</feature>
<keyword evidence="7" id="KW-1185">Reference proteome</keyword>
<comment type="caution">
    <text evidence="6">The sequence shown here is derived from an EMBL/GenBank/DDBJ whole genome shotgun (WGS) entry which is preliminary data.</text>
</comment>
<feature type="compositionally biased region" description="Acidic residues" evidence="4">
    <location>
        <begin position="1290"/>
        <end position="1306"/>
    </location>
</feature>
<keyword evidence="2" id="KW-0378">Hydrolase</keyword>
<dbReference type="PANTHER" id="PTHR45626">
    <property type="entry name" value="TRANSCRIPTION TERMINATION FACTOR 2-RELATED"/>
    <property type="match status" value="1"/>
</dbReference>
<evidence type="ECO:0000313" key="7">
    <source>
        <dbReference type="Proteomes" id="UP001391051"/>
    </source>
</evidence>
<feature type="region of interest" description="Disordered" evidence="4">
    <location>
        <begin position="1248"/>
        <end position="1346"/>
    </location>
</feature>
<keyword evidence="1" id="KW-0547">Nucleotide-binding</keyword>
<feature type="compositionally biased region" description="Polar residues" evidence="4">
    <location>
        <begin position="1200"/>
        <end position="1213"/>
    </location>
</feature>
<evidence type="ECO:0000256" key="1">
    <source>
        <dbReference type="ARBA" id="ARBA00022741"/>
    </source>
</evidence>
<sequence length="1346" mass="149892">MSGFKVRFVFNPVRLAHKAFAKLPVEKTALLVAQAPIITTARVKPQYVDILALQLKPFAQSLVSLSETWELKTTDEDPFPATGMELLPRQKLTVAWMLEHERAPKPFIEREMEEDYVDGIHTRVVGYASRMVVRRGGIVADDIGYGKTVMVLAILNLQKQFDQDQYQLRQEDATNGIEALDCNLVICPTHIVNQWGEEINKFLGYRNGHEFALIKTWRDLKNTNLKSHNILVLSDGLFADIQYSKAVKNCAGMDCPAAHLTPKQLREWKDGRGYWEWYEAAVKKIASKTVKEHSLLQRYSFNRVVWDEVSYSNPTVSAFVSNCRAISKWLLSGTPPTQSLRDVCSIARTIGLHIARPIDLRPGLPIMAKGPAQLPRTGFEEMDSWEPLKTTASITERHCQGESFFNAFSVCNMIDPKSREFKVMEWALVVPSTLAEVSTYLPLQDDLRQADMDAESLTGDGSKALKRILENAGEPLDGENACATALSHVATAPSLATDPSSLRGSPHSVTSYHQRALKKREDTMKEARAYAQYSFERLIWLATRLYRTLHRITPPSNKAIAKMTSAQKKAAAAQKKAAKDDANDYLTTTRGLSVFLKDFNNGTPARFKGRHNYAELAKAILRADPHQIDAKISNEEALLGLHEIKNSSGRLMGPFMTCDENVNLLYRFFNSKWAKFYLLNVTDVRETDRIPREDVINLLLPYDECSIKQLEAQPETTLRSKLEAIVKGQLLERVDELARNQEEYERTHADETGDLPAILRREGVKVGSAKSKGQLIQAYDDHKKKALGMGGYNTPREAACHASATMPLVEEKVRARGSIKWQTKDEYYCAWNAFLKACRYLYEQSAQLRRAKLFCDLDAGVATACDVKDCNTPTNSLALISECGHVLCQEHRKNKTNCGTGTNGCTAQLDAGVIQLSRFTDVQDRKIKATHLPSPGGGRTSAYWKLDSKLRYVIDLIQATAVDEQVVLFAQHQVILRKAVEALNQCHITNTTTNAEVAGDRDNYREDPLGDFKAGKYKVLVMKVNSAEAAGGNLTMANHVIFLSPVIGNSQPLYDSHMNQAAGRCIRHGQKKNVHVYHCVTEGTIEVDILELRKHKEVRVQPGLALGGLVPRRSREHSDQDGAAEVAKDGDEKPHWVDDSEGKPEAVRSVLSSHEVWKGLSETDLALIMDIEDPRADSTGAYMHKNPKNPKDLENPKAPETSSAPSDNTSSPGAGSVAAIHALDQFAGLSISDRAVIESQYNDICARYQWPQDNSQGNDEGYPGDDGGNGPPDNDGDDEEAEAMVVDSQAYEEPESMAVDSDEDEIIDGRVRHRRRRRPDIMDVDSGDEAAHAPGKPPKPVVHKKD</sequence>